<feature type="transmembrane region" description="Helical" evidence="7">
    <location>
        <begin position="296"/>
        <end position="313"/>
    </location>
</feature>
<evidence type="ECO:0000256" key="6">
    <source>
        <dbReference type="SAM" id="MobiDB-lite"/>
    </source>
</evidence>
<name>A0AAW4TRX2_9BURK</name>
<protein>
    <submittedName>
        <fullName evidence="9">MFS transporter</fullName>
    </submittedName>
</protein>
<feature type="transmembrane region" description="Helical" evidence="7">
    <location>
        <begin position="229"/>
        <end position="249"/>
    </location>
</feature>
<keyword evidence="2" id="KW-1003">Cell membrane</keyword>
<evidence type="ECO:0000256" key="4">
    <source>
        <dbReference type="ARBA" id="ARBA00022989"/>
    </source>
</evidence>
<reference evidence="9" key="1">
    <citation type="submission" date="2023-08" db="EMBL/GenBank/DDBJ databases">
        <title>A collection of bacterial strains from the Burkholderia cepacia Research Laboratory and Repository.</title>
        <authorList>
            <person name="Lipuma J."/>
            <person name="Spilker T."/>
        </authorList>
    </citation>
    <scope>NUCLEOTIDE SEQUENCE</scope>
    <source>
        <strain evidence="9">AU0862</strain>
    </source>
</reference>
<sequence length="436" mass="47084">MEKAERAITHRSPSSRNRVVHAPVFIFLILLLSYLINTMDRNLFSILAVEIRTHLNLSLEEIGFAATVFTLGMGLAGLPTAWLFNKMPRKYVAIVGLIIFSAATVLTARSYGYADLLFYRFISGMGESIQLIAVLSMATSYFHRHTAIATGAINSMFGLGAIIGPNLSVVLLKGYDWQAPFAVFGAAGFVMVIVCLRFVTSEFSEFKPASVRPVPRHHKKESRLASTTSTTWLLAAATALGGLVIYAYLGLYPTFLRSHLGFSPREAAFAASCYGAGGFLSLLCGWLGHRFGNRRILQIALCVMSISGGLLFTPLGHSIYLHGLLSFIFGCMASGVLFANFSSAIIHSIHPRISTSFGASLFVSSFYIPAAFAGYILAVLTRHLGWVTGSSVMLVGGSIAALVLVTLARNQQFGTAETTRHPNAGGESTAETTYLH</sequence>
<feature type="transmembrane region" description="Helical" evidence="7">
    <location>
        <begin position="269"/>
        <end position="289"/>
    </location>
</feature>
<evidence type="ECO:0000256" key="3">
    <source>
        <dbReference type="ARBA" id="ARBA00022692"/>
    </source>
</evidence>
<feature type="transmembrane region" description="Helical" evidence="7">
    <location>
        <begin position="319"/>
        <end position="341"/>
    </location>
</feature>
<evidence type="ECO:0000256" key="1">
    <source>
        <dbReference type="ARBA" id="ARBA00004651"/>
    </source>
</evidence>
<keyword evidence="3 7" id="KW-0812">Transmembrane</keyword>
<feature type="transmembrane region" description="Helical" evidence="7">
    <location>
        <begin position="20"/>
        <end position="37"/>
    </location>
</feature>
<feature type="transmembrane region" description="Helical" evidence="7">
    <location>
        <begin position="91"/>
        <end position="111"/>
    </location>
</feature>
<dbReference type="InterPro" id="IPR036259">
    <property type="entry name" value="MFS_trans_sf"/>
</dbReference>
<dbReference type="EMBL" id="JAIZTC010000010">
    <property type="protein sequence ID" value="MCA8383115.1"/>
    <property type="molecule type" value="Genomic_DNA"/>
</dbReference>
<dbReference type="Proteomes" id="UP001199070">
    <property type="component" value="Unassembled WGS sequence"/>
</dbReference>
<dbReference type="InterPro" id="IPR050189">
    <property type="entry name" value="MFS_Efflux_Transporters"/>
</dbReference>
<keyword evidence="4 7" id="KW-1133">Transmembrane helix</keyword>
<comment type="subcellular location">
    <subcellularLocation>
        <location evidence="1">Cell membrane</location>
        <topology evidence="1">Multi-pass membrane protein</topology>
    </subcellularLocation>
</comment>
<organism evidence="9 10">
    <name type="scientific">Burkholderia cenocepacia</name>
    <dbReference type="NCBI Taxonomy" id="95486"/>
    <lineage>
        <taxon>Bacteria</taxon>
        <taxon>Pseudomonadati</taxon>
        <taxon>Pseudomonadota</taxon>
        <taxon>Betaproteobacteria</taxon>
        <taxon>Burkholderiales</taxon>
        <taxon>Burkholderiaceae</taxon>
        <taxon>Burkholderia</taxon>
        <taxon>Burkholderia cepacia complex</taxon>
    </lineage>
</organism>
<feature type="transmembrane region" description="Helical" evidence="7">
    <location>
        <begin position="117"/>
        <end position="135"/>
    </location>
</feature>
<dbReference type="Pfam" id="PF07690">
    <property type="entry name" value="MFS_1"/>
    <property type="match status" value="1"/>
</dbReference>
<dbReference type="InterPro" id="IPR020846">
    <property type="entry name" value="MFS_dom"/>
</dbReference>
<evidence type="ECO:0000313" key="10">
    <source>
        <dbReference type="Proteomes" id="UP001199070"/>
    </source>
</evidence>
<dbReference type="PANTHER" id="PTHR43124:SF3">
    <property type="entry name" value="CHLORAMPHENICOL EFFLUX PUMP RV0191"/>
    <property type="match status" value="1"/>
</dbReference>
<gene>
    <name evidence="9" type="ORF">LGN22_29805</name>
</gene>
<evidence type="ECO:0000259" key="8">
    <source>
        <dbReference type="PROSITE" id="PS50850"/>
    </source>
</evidence>
<dbReference type="AlphaFoldDB" id="A0AAW4TRX2"/>
<dbReference type="PROSITE" id="PS50850">
    <property type="entry name" value="MFS"/>
    <property type="match status" value="1"/>
</dbReference>
<feature type="domain" description="Major facilitator superfamily (MFS) profile" evidence="8">
    <location>
        <begin position="26"/>
        <end position="413"/>
    </location>
</feature>
<feature type="transmembrane region" description="Helical" evidence="7">
    <location>
        <begin position="179"/>
        <end position="199"/>
    </location>
</feature>
<feature type="transmembrane region" description="Helical" evidence="7">
    <location>
        <begin position="384"/>
        <end position="407"/>
    </location>
</feature>
<dbReference type="GO" id="GO:0005886">
    <property type="term" value="C:plasma membrane"/>
    <property type="evidence" value="ECO:0007669"/>
    <property type="project" value="UniProtKB-SubCell"/>
</dbReference>
<feature type="transmembrane region" description="Helical" evidence="7">
    <location>
        <begin position="353"/>
        <end position="378"/>
    </location>
</feature>
<feature type="transmembrane region" description="Helical" evidence="7">
    <location>
        <begin position="62"/>
        <end position="84"/>
    </location>
</feature>
<comment type="caution">
    <text evidence="9">The sequence shown here is derived from an EMBL/GenBank/DDBJ whole genome shotgun (WGS) entry which is preliminary data.</text>
</comment>
<dbReference type="RefSeq" id="WP_109343361.1">
    <property type="nucleotide sequence ID" value="NZ_CADEQA010000023.1"/>
</dbReference>
<dbReference type="SUPFAM" id="SSF103473">
    <property type="entry name" value="MFS general substrate transporter"/>
    <property type="match status" value="1"/>
</dbReference>
<evidence type="ECO:0000256" key="7">
    <source>
        <dbReference type="SAM" id="Phobius"/>
    </source>
</evidence>
<feature type="region of interest" description="Disordered" evidence="6">
    <location>
        <begin position="416"/>
        <end position="436"/>
    </location>
</feature>
<evidence type="ECO:0000256" key="2">
    <source>
        <dbReference type="ARBA" id="ARBA00022475"/>
    </source>
</evidence>
<dbReference type="Gene3D" id="1.20.1250.20">
    <property type="entry name" value="MFS general substrate transporter like domains"/>
    <property type="match status" value="2"/>
</dbReference>
<dbReference type="PANTHER" id="PTHR43124">
    <property type="entry name" value="PURINE EFFLUX PUMP PBUE"/>
    <property type="match status" value="1"/>
</dbReference>
<dbReference type="GO" id="GO:0022857">
    <property type="term" value="F:transmembrane transporter activity"/>
    <property type="evidence" value="ECO:0007669"/>
    <property type="project" value="InterPro"/>
</dbReference>
<dbReference type="GeneID" id="300969959"/>
<dbReference type="InterPro" id="IPR011701">
    <property type="entry name" value="MFS"/>
</dbReference>
<feature type="transmembrane region" description="Helical" evidence="7">
    <location>
        <begin position="147"/>
        <end position="167"/>
    </location>
</feature>
<proteinExistence type="predicted"/>
<evidence type="ECO:0000256" key="5">
    <source>
        <dbReference type="ARBA" id="ARBA00023136"/>
    </source>
</evidence>
<evidence type="ECO:0000313" key="9">
    <source>
        <dbReference type="EMBL" id="MCA8383115.1"/>
    </source>
</evidence>
<keyword evidence="5 7" id="KW-0472">Membrane</keyword>
<accession>A0AAW4TRX2</accession>